<sequence>MAEEQYRTAAAALGNYENALARASVVERQSGLAIQRLQQAEARHNEALAENDRLQAAMQAAEADERTARENKSMLDAAEAARDAAERYAVASDLLDQAVAIRTRIETGEALLATLQVSEKAIEQLEALDIELARLHALQSTALPSLRMAYANPADPQISLAGKALTHDSDQVFSGTIELDIGHLGRLTIRSQHVDDAAEAITLTKGKIRSLLAGTGVGSLAAARQRQAKAREKANELVLERQMLKQTAPEGVETLRETVTRLDALRGDALEFKFDASAIIEGLRLAEARITASRNEARQVLPLVESTRKGLVDAHAAQAETHGELRALETILGPADQRQSKHQALAGAAHASRDRRDASEASVEPLRATIQDLAATELTLKRVRAVAQAADQEIKLHSQELADLNGQIRVQANNAVEETWLETQDMLAAARQKARRYEIEVKTLDRLRQALTTARSSARDLYLKPVITELRPLIGLLFDDITVAF</sequence>
<feature type="coiled-coil region" evidence="1">
    <location>
        <begin position="220"/>
        <end position="247"/>
    </location>
</feature>
<reference evidence="3 4" key="1">
    <citation type="submission" date="2016-11" db="EMBL/GenBank/DDBJ databases">
        <authorList>
            <person name="Jaros S."/>
            <person name="Januszkiewicz K."/>
            <person name="Wedrychowicz H."/>
        </authorList>
    </citation>
    <scope>NUCLEOTIDE SEQUENCE [LARGE SCALE GENOMIC DNA]</scope>
    <source>
        <strain evidence="3 4">ATCC 23634</strain>
    </source>
</reference>
<keyword evidence="1" id="KW-0175">Coiled coil</keyword>
<dbReference type="EMBL" id="FPKU01000002">
    <property type="protein sequence ID" value="SFZ84584.1"/>
    <property type="molecule type" value="Genomic_DNA"/>
</dbReference>
<gene>
    <name evidence="3" type="ORF">SAMN02983003_2099</name>
</gene>
<protein>
    <submittedName>
        <fullName evidence="3">Uncharacterized protein</fullName>
    </submittedName>
</protein>
<keyword evidence="4" id="KW-1185">Reference proteome</keyword>
<evidence type="ECO:0000313" key="3">
    <source>
        <dbReference type="EMBL" id="SFZ84584.1"/>
    </source>
</evidence>
<organism evidence="3 4">
    <name type="scientific">Devosia enhydra</name>
    <dbReference type="NCBI Taxonomy" id="665118"/>
    <lineage>
        <taxon>Bacteria</taxon>
        <taxon>Pseudomonadati</taxon>
        <taxon>Pseudomonadota</taxon>
        <taxon>Alphaproteobacteria</taxon>
        <taxon>Hyphomicrobiales</taxon>
        <taxon>Devosiaceae</taxon>
        <taxon>Devosia</taxon>
    </lineage>
</organism>
<dbReference type="Proteomes" id="UP000183447">
    <property type="component" value="Unassembled WGS sequence"/>
</dbReference>
<accession>A0A1K2HXS7</accession>
<feature type="region of interest" description="Disordered" evidence="2">
    <location>
        <begin position="337"/>
        <end position="362"/>
    </location>
</feature>
<dbReference type="AlphaFoldDB" id="A0A1K2HXS7"/>
<evidence type="ECO:0000256" key="2">
    <source>
        <dbReference type="SAM" id="MobiDB-lite"/>
    </source>
</evidence>
<evidence type="ECO:0000313" key="4">
    <source>
        <dbReference type="Proteomes" id="UP000183447"/>
    </source>
</evidence>
<proteinExistence type="predicted"/>
<evidence type="ECO:0000256" key="1">
    <source>
        <dbReference type="SAM" id="Coils"/>
    </source>
</evidence>
<dbReference type="STRING" id="665118.SAMN02983003_2099"/>
<feature type="coiled-coil region" evidence="1">
    <location>
        <begin position="37"/>
        <end position="71"/>
    </location>
</feature>
<feature type="coiled-coil region" evidence="1">
    <location>
        <begin position="380"/>
        <end position="447"/>
    </location>
</feature>
<name>A0A1K2HXS7_9HYPH</name>